<dbReference type="Proteomes" id="UP000195569">
    <property type="component" value="Unassembled WGS sequence"/>
</dbReference>
<name>A0A1N7SW10_9BURK</name>
<keyword evidence="2" id="KW-1185">Reference proteome</keyword>
<evidence type="ECO:0000313" key="2">
    <source>
        <dbReference type="Proteomes" id="UP000195569"/>
    </source>
</evidence>
<reference evidence="1" key="1">
    <citation type="submission" date="2016-12" db="EMBL/GenBank/DDBJ databases">
        <authorList>
            <person name="Moulin L."/>
        </authorList>
    </citation>
    <scope>NUCLEOTIDE SEQUENCE [LARGE SCALE GENOMIC DNA]</scope>
    <source>
        <strain evidence="1">STM 7183</strain>
    </source>
</reference>
<evidence type="ECO:0000313" key="1">
    <source>
        <dbReference type="EMBL" id="SIT51122.1"/>
    </source>
</evidence>
<dbReference type="AlphaFoldDB" id="A0A1N7SW10"/>
<gene>
    <name evidence="1" type="ORF">BN2476_1010039</name>
</gene>
<organism evidence="1 2">
    <name type="scientific">Paraburkholderia piptadeniae</name>
    <dbReference type="NCBI Taxonomy" id="1701573"/>
    <lineage>
        <taxon>Bacteria</taxon>
        <taxon>Pseudomonadati</taxon>
        <taxon>Pseudomonadota</taxon>
        <taxon>Betaproteobacteria</taxon>
        <taxon>Burkholderiales</taxon>
        <taxon>Burkholderiaceae</taxon>
        <taxon>Paraburkholderia</taxon>
    </lineage>
</organism>
<protein>
    <submittedName>
        <fullName evidence="1">Uncharacterized protein</fullName>
    </submittedName>
</protein>
<dbReference type="EMBL" id="CYGY02000101">
    <property type="protein sequence ID" value="SIT51122.1"/>
    <property type="molecule type" value="Genomic_DNA"/>
</dbReference>
<sequence length="38" mass="4294">MVNHTLKFNGIVNYAESRFDRQMLVGHSNALHGDRHAG</sequence>
<accession>A0A1N7SW10</accession>
<comment type="caution">
    <text evidence="1">The sequence shown here is derived from an EMBL/GenBank/DDBJ whole genome shotgun (WGS) entry which is preliminary data.</text>
</comment>
<proteinExistence type="predicted"/>